<sequence length="157" mass="16876">METTRHFTGTVYVVNDGATALHEHAKLGLTLPPGGHVDRDELPHEAALREAREETGLEPTLLSDHGSGPDAPEGAPVPRPRSRMLYDIDTYDGEVAHQHIDDIYYATVPSRDIDPAPGEPDASAWAWYDRDALAASDLPADVVEFGTAAIEAASKAP</sequence>
<dbReference type="Gene3D" id="3.90.79.10">
    <property type="entry name" value="Nucleoside Triphosphate Pyrophosphohydrolase"/>
    <property type="match status" value="1"/>
</dbReference>
<reference evidence="4 5" key="1">
    <citation type="journal article" date="2019" name="Int. J. Syst. Evol. Microbiol.">
        <title>The Global Catalogue of Microorganisms (GCM) 10K type strain sequencing project: providing services to taxonomists for standard genome sequencing and annotation.</title>
        <authorList>
            <consortium name="The Broad Institute Genomics Platform"/>
            <consortium name="The Broad Institute Genome Sequencing Center for Infectious Disease"/>
            <person name="Wu L."/>
            <person name="Ma J."/>
        </authorList>
    </citation>
    <scope>NUCLEOTIDE SEQUENCE [LARGE SCALE GENOMIC DNA]</scope>
    <source>
        <strain evidence="4 5">DT85</strain>
    </source>
</reference>
<gene>
    <name evidence="4" type="ORF">ACFQJ4_12835</name>
</gene>
<dbReference type="Pfam" id="PF00293">
    <property type="entry name" value="NUDIX"/>
    <property type="match status" value="1"/>
</dbReference>
<dbReference type="CDD" id="cd03674">
    <property type="entry name" value="NUDIX_Hydrolase"/>
    <property type="match status" value="1"/>
</dbReference>
<dbReference type="PROSITE" id="PS00893">
    <property type="entry name" value="NUDIX_BOX"/>
    <property type="match status" value="1"/>
</dbReference>
<evidence type="ECO:0000256" key="1">
    <source>
        <dbReference type="ARBA" id="ARBA00022801"/>
    </source>
</evidence>
<dbReference type="AlphaFoldDB" id="A0ABD5ZSC7"/>
<name>A0ABD5ZSC7_9EURY</name>
<feature type="domain" description="Nudix hydrolase" evidence="3">
    <location>
        <begin position="4"/>
        <end position="151"/>
    </location>
</feature>
<evidence type="ECO:0000259" key="3">
    <source>
        <dbReference type="PROSITE" id="PS51462"/>
    </source>
</evidence>
<dbReference type="Proteomes" id="UP001596398">
    <property type="component" value="Unassembled WGS sequence"/>
</dbReference>
<evidence type="ECO:0000256" key="2">
    <source>
        <dbReference type="SAM" id="MobiDB-lite"/>
    </source>
</evidence>
<dbReference type="EMBL" id="JBHTAP010000001">
    <property type="protein sequence ID" value="MFC7236202.1"/>
    <property type="molecule type" value="Genomic_DNA"/>
</dbReference>
<feature type="region of interest" description="Disordered" evidence="2">
    <location>
        <begin position="51"/>
        <end position="82"/>
    </location>
</feature>
<dbReference type="RefSeq" id="WP_276234358.1">
    <property type="nucleotide sequence ID" value="NZ_CP119802.1"/>
</dbReference>
<dbReference type="GeneID" id="79267913"/>
<protein>
    <submittedName>
        <fullName evidence="4">NUDIX hydrolase</fullName>
    </submittedName>
</protein>
<accession>A0ABD5ZSC7</accession>
<dbReference type="SUPFAM" id="SSF55811">
    <property type="entry name" value="Nudix"/>
    <property type="match status" value="1"/>
</dbReference>
<dbReference type="InterPro" id="IPR020084">
    <property type="entry name" value="NUDIX_hydrolase_CS"/>
</dbReference>
<keyword evidence="1 4" id="KW-0378">Hydrolase</keyword>
<organism evidence="4 5">
    <name type="scientific">Halosegnis marinus</name>
    <dbReference type="NCBI Taxonomy" id="3034023"/>
    <lineage>
        <taxon>Archaea</taxon>
        <taxon>Methanobacteriati</taxon>
        <taxon>Methanobacteriota</taxon>
        <taxon>Stenosarchaea group</taxon>
        <taxon>Halobacteria</taxon>
        <taxon>Halobacteriales</taxon>
        <taxon>Natronomonadaceae</taxon>
        <taxon>Halosegnis</taxon>
    </lineage>
</organism>
<dbReference type="InterPro" id="IPR000086">
    <property type="entry name" value="NUDIX_hydrolase_dom"/>
</dbReference>
<keyword evidence="5" id="KW-1185">Reference proteome</keyword>
<dbReference type="PROSITE" id="PS51462">
    <property type="entry name" value="NUDIX"/>
    <property type="match status" value="1"/>
</dbReference>
<proteinExistence type="predicted"/>
<dbReference type="InterPro" id="IPR015797">
    <property type="entry name" value="NUDIX_hydrolase-like_dom_sf"/>
</dbReference>
<comment type="caution">
    <text evidence="4">The sequence shown here is derived from an EMBL/GenBank/DDBJ whole genome shotgun (WGS) entry which is preliminary data.</text>
</comment>
<evidence type="ECO:0000313" key="4">
    <source>
        <dbReference type="EMBL" id="MFC7236202.1"/>
    </source>
</evidence>
<dbReference type="GO" id="GO:0016787">
    <property type="term" value="F:hydrolase activity"/>
    <property type="evidence" value="ECO:0007669"/>
    <property type="project" value="UniProtKB-KW"/>
</dbReference>
<evidence type="ECO:0000313" key="5">
    <source>
        <dbReference type="Proteomes" id="UP001596398"/>
    </source>
</evidence>